<dbReference type="Gene3D" id="2.40.50.140">
    <property type="entry name" value="Nucleic acid-binding proteins"/>
    <property type="match status" value="3"/>
</dbReference>
<keyword evidence="4 8" id="KW-0540">Nuclease</keyword>
<comment type="catalytic activity">
    <reaction evidence="1 8">
        <text>Exonucleolytic cleavage in the 3'- to 5'-direction to yield nucleoside 5'-phosphates.</text>
        <dbReference type="EC" id="3.1.13.1"/>
    </reaction>
</comment>
<dbReference type="PROSITE" id="PS01175">
    <property type="entry name" value="RIBONUCLEASE_II"/>
    <property type="match status" value="1"/>
</dbReference>
<dbReference type="PROSITE" id="PS50126">
    <property type="entry name" value="S1"/>
    <property type="match status" value="1"/>
</dbReference>
<proteinExistence type="inferred from homology"/>
<evidence type="ECO:0000259" key="9">
    <source>
        <dbReference type="PROSITE" id="PS50126"/>
    </source>
</evidence>
<evidence type="ECO:0000256" key="6">
    <source>
        <dbReference type="ARBA" id="ARBA00022839"/>
    </source>
</evidence>
<keyword evidence="5 8" id="KW-0378">Hydrolase</keyword>
<dbReference type="GO" id="GO:0003723">
    <property type="term" value="F:RNA binding"/>
    <property type="evidence" value="ECO:0007669"/>
    <property type="project" value="UniProtKB-UniRule"/>
</dbReference>
<dbReference type="Pfam" id="PF17876">
    <property type="entry name" value="CSD2"/>
    <property type="match status" value="1"/>
</dbReference>
<dbReference type="InterPro" id="IPR012340">
    <property type="entry name" value="NA-bd_OB-fold"/>
</dbReference>
<dbReference type="Pfam" id="PF00575">
    <property type="entry name" value="S1"/>
    <property type="match status" value="1"/>
</dbReference>
<protein>
    <recommendedName>
        <fullName evidence="8">Ribonuclease R</fullName>
        <shortName evidence="8">RNase R</shortName>
        <ecNumber evidence="8">3.1.13.1</ecNumber>
    </recommendedName>
</protein>
<dbReference type="InterPro" id="IPR013223">
    <property type="entry name" value="RNase_B_OB_dom"/>
</dbReference>
<evidence type="ECO:0000256" key="2">
    <source>
        <dbReference type="ARBA" id="ARBA00004496"/>
    </source>
</evidence>
<dbReference type="SMART" id="SM00316">
    <property type="entry name" value="S1"/>
    <property type="match status" value="1"/>
</dbReference>
<dbReference type="SMART" id="SM00955">
    <property type="entry name" value="RNB"/>
    <property type="match status" value="1"/>
</dbReference>
<dbReference type="InterPro" id="IPR011805">
    <property type="entry name" value="RNase_R"/>
</dbReference>
<dbReference type="EC" id="3.1.13.1" evidence="8"/>
<evidence type="ECO:0000256" key="7">
    <source>
        <dbReference type="ARBA" id="ARBA00022884"/>
    </source>
</evidence>
<dbReference type="PANTHER" id="PTHR23355:SF9">
    <property type="entry name" value="DIS3-LIKE EXONUCLEASE 2"/>
    <property type="match status" value="1"/>
</dbReference>
<evidence type="ECO:0000256" key="5">
    <source>
        <dbReference type="ARBA" id="ARBA00022801"/>
    </source>
</evidence>
<dbReference type="NCBIfam" id="TIGR02063">
    <property type="entry name" value="RNase_R"/>
    <property type="match status" value="1"/>
</dbReference>
<comment type="similarity">
    <text evidence="8">Belongs to the RNR ribonuclease family. RNase R subfamily.</text>
</comment>
<dbReference type="Proteomes" id="UP000192368">
    <property type="component" value="Unassembled WGS sequence"/>
</dbReference>
<dbReference type="GO" id="GO:0008859">
    <property type="term" value="F:exoribonuclease II activity"/>
    <property type="evidence" value="ECO:0007669"/>
    <property type="project" value="UniProtKB-UniRule"/>
</dbReference>
<accession>A0A1W1VAM6</accession>
<dbReference type="PANTHER" id="PTHR23355">
    <property type="entry name" value="RIBONUCLEASE"/>
    <property type="match status" value="1"/>
</dbReference>
<keyword evidence="11" id="KW-1185">Reference proteome</keyword>
<comment type="function">
    <text evidence="8">3'-5' exoribonuclease that releases 5'-nucleoside monophosphates and is involved in maturation of structured RNAs.</text>
</comment>
<dbReference type="InterPro" id="IPR040476">
    <property type="entry name" value="CSD2"/>
</dbReference>
<evidence type="ECO:0000256" key="8">
    <source>
        <dbReference type="HAMAP-Rule" id="MF_01895"/>
    </source>
</evidence>
<reference evidence="11" key="1">
    <citation type="submission" date="2017-04" db="EMBL/GenBank/DDBJ databases">
        <authorList>
            <person name="Varghese N."/>
            <person name="Submissions S."/>
        </authorList>
    </citation>
    <scope>NUCLEOTIDE SEQUENCE [LARGE SCALE GENOMIC DNA]</scope>
    <source>
        <strain evidence="11">DSM 20463</strain>
    </source>
</reference>
<dbReference type="Pfam" id="PF00773">
    <property type="entry name" value="RNB"/>
    <property type="match status" value="1"/>
</dbReference>
<evidence type="ECO:0000256" key="1">
    <source>
        <dbReference type="ARBA" id="ARBA00001849"/>
    </source>
</evidence>
<keyword evidence="3 8" id="KW-0963">Cytoplasm</keyword>
<evidence type="ECO:0000256" key="3">
    <source>
        <dbReference type="ARBA" id="ARBA00022490"/>
    </source>
</evidence>
<dbReference type="InterPro" id="IPR011129">
    <property type="entry name" value="CSD"/>
</dbReference>
<feature type="domain" description="S1 motif" evidence="9">
    <location>
        <begin position="611"/>
        <end position="690"/>
    </location>
</feature>
<dbReference type="InterPro" id="IPR001900">
    <property type="entry name" value="RNase_II/R"/>
</dbReference>
<evidence type="ECO:0000313" key="10">
    <source>
        <dbReference type="EMBL" id="SMB90024.1"/>
    </source>
</evidence>
<dbReference type="EMBL" id="FWWR01000011">
    <property type="protein sequence ID" value="SMB90024.1"/>
    <property type="molecule type" value="Genomic_DNA"/>
</dbReference>
<name>A0A1W1VAM6_PEPAS</name>
<evidence type="ECO:0000256" key="4">
    <source>
        <dbReference type="ARBA" id="ARBA00022722"/>
    </source>
</evidence>
<dbReference type="OrthoDB" id="9764149at2"/>
<comment type="subcellular location">
    <subcellularLocation>
        <location evidence="2 8">Cytoplasm</location>
    </subcellularLocation>
</comment>
<dbReference type="SUPFAM" id="SSF50249">
    <property type="entry name" value="Nucleic acid-binding proteins"/>
    <property type="match status" value="3"/>
</dbReference>
<dbReference type="SMART" id="SM00357">
    <property type="entry name" value="CSP"/>
    <property type="match status" value="2"/>
</dbReference>
<dbReference type="InterPro" id="IPR004476">
    <property type="entry name" value="RNase_II/RNase_R"/>
</dbReference>
<organism evidence="10 11">
    <name type="scientific">Peptoniphilus asaccharolyticus DSM 20463</name>
    <dbReference type="NCBI Taxonomy" id="573058"/>
    <lineage>
        <taxon>Bacteria</taxon>
        <taxon>Bacillati</taxon>
        <taxon>Bacillota</taxon>
        <taxon>Tissierellia</taxon>
        <taxon>Tissierellales</taxon>
        <taxon>Peptoniphilaceae</taxon>
        <taxon>Peptoniphilus</taxon>
    </lineage>
</organism>
<keyword evidence="7 8" id="KW-0694">RNA-binding</keyword>
<dbReference type="HAMAP" id="MF_01895">
    <property type="entry name" value="RNase_R"/>
    <property type="match status" value="1"/>
</dbReference>
<dbReference type="RefSeq" id="WP_084231124.1">
    <property type="nucleotide sequence ID" value="NZ_FWWR01000011.1"/>
</dbReference>
<dbReference type="InterPro" id="IPR050180">
    <property type="entry name" value="RNR_Ribonuclease"/>
</dbReference>
<sequence>MIIDKVYDRLKDSSPMTKDKIYKVFEIGKQERSAFDKILKTLEKDGRVFFDGQKYIPIDGQKYRRGKIQGNERGFGFLLQADEDVFISQKNLSSALNGDEVLVKVLEGSTGHSLEGKVIQIIDRGNKTVVGTFQKKETFGFVVPDDDKIAFDIYIAKKDTGGAQDNQKVVVKIKKWPEEGKKPEGMIVEILGYKGEKGVDILSIARDMEIPTEFSKAVKSAAREIPQKVTVKDMAGRKDLRELTTFTIDGADSKDFDDAISIEEIDGKLRLWVHIADVSHYVKESDEIDKEAYKRGNSYYLVDKVIPMLPEELSNGICSLNENVDRLAFSVYMDFDKNAKLVGHKVMNTVINSNKRLVYTNVSDFLENGVVHESIKGLEEDLTKMNELALKLRKKRMERGSIDFDFPEAYIDVDENGKPVDVRKRERRTADKLIEEFMLITNEVVAEEYFWMEIPFLYRIHEKPDAERVENLNKILRHLGLKLNTQNMESKDFQNLIESVKGKDEELFVSTIALRSLMKAKYSELNDIHFGLAAKYYSHFTSPIRRYADLTIHRIMKDVIKGKLTDGRLRYLEVVLPEIADHVSAMERLAQDAERTVESVKFAEYMEERIGEEYPAIITSITSFGMFAQLENTIEGLISYQDMDDYFEYDADNFKAIGRDTGKVYDIGDRVMIKVVGANTLKGTVDFIVTEDIKDIDINLPKEDRSGEDE</sequence>
<dbReference type="Pfam" id="PF08206">
    <property type="entry name" value="OB_RNB"/>
    <property type="match status" value="1"/>
</dbReference>
<gene>
    <name evidence="8" type="primary">rnr</name>
    <name evidence="10" type="ORF">SAMN00017477_1554</name>
</gene>
<dbReference type="CDD" id="cd04471">
    <property type="entry name" value="S1_RNase_R"/>
    <property type="match status" value="1"/>
</dbReference>
<dbReference type="STRING" id="573058.SAMN00017477_1554"/>
<dbReference type="GO" id="GO:0006402">
    <property type="term" value="P:mRNA catabolic process"/>
    <property type="evidence" value="ECO:0007669"/>
    <property type="project" value="TreeGrafter"/>
</dbReference>
<dbReference type="InterPro" id="IPR022966">
    <property type="entry name" value="RNase_II/R_CS"/>
</dbReference>
<evidence type="ECO:0000313" key="11">
    <source>
        <dbReference type="Proteomes" id="UP000192368"/>
    </source>
</evidence>
<dbReference type="InterPro" id="IPR003029">
    <property type="entry name" value="S1_domain"/>
</dbReference>
<dbReference type="NCBIfam" id="TIGR00358">
    <property type="entry name" value="3_prime_RNase"/>
    <property type="match status" value="1"/>
</dbReference>
<keyword evidence="6 8" id="KW-0269">Exonuclease</keyword>
<dbReference type="GO" id="GO:0005829">
    <property type="term" value="C:cytosol"/>
    <property type="evidence" value="ECO:0007669"/>
    <property type="project" value="TreeGrafter"/>
</dbReference>
<dbReference type="AlphaFoldDB" id="A0A1W1VAM6"/>